<dbReference type="EMBL" id="HG725299">
    <property type="protein sequence ID" value="CDJ68020.1"/>
    <property type="molecule type" value="Genomic_DNA"/>
</dbReference>
<gene>
    <name evidence="2" type="ORF">ENH_00046580</name>
</gene>
<dbReference type="Gene3D" id="3.30.460.10">
    <property type="entry name" value="Beta Polymerase, domain 2"/>
    <property type="match status" value="1"/>
</dbReference>
<dbReference type="PANTHER" id="PTHR33975">
    <property type="entry name" value="MYELIN-ASSOCIATED OLIGODENDROCYTE BASIC PROTEIN"/>
    <property type="match status" value="1"/>
</dbReference>
<evidence type="ECO:0000256" key="1">
    <source>
        <dbReference type="SAM" id="MobiDB-lite"/>
    </source>
</evidence>
<dbReference type="AlphaFoldDB" id="U6N283"/>
<dbReference type="GeneID" id="25474814"/>
<dbReference type="InterPro" id="IPR043519">
    <property type="entry name" value="NT_sf"/>
</dbReference>
<reference evidence="2" key="1">
    <citation type="submission" date="2013-10" db="EMBL/GenBank/DDBJ databases">
        <title>Genomic analysis of the causative agents of coccidiosis in chickens.</title>
        <authorList>
            <person name="Reid A.J."/>
            <person name="Blake D."/>
            <person name="Billington K."/>
            <person name="Browne H."/>
            <person name="Dunn M."/>
            <person name="Hung S."/>
            <person name="Kawahara F."/>
            <person name="Miranda-Saavedra D."/>
            <person name="Mourier T."/>
            <person name="Nagra H."/>
            <person name="Otto T.D."/>
            <person name="Rawlings N."/>
            <person name="Sanchez A."/>
            <person name="Sanders M."/>
            <person name="Subramaniam C."/>
            <person name="Tay Y."/>
            <person name="Dear P."/>
            <person name="Doerig C."/>
            <person name="Gruber A."/>
            <person name="Parkinson J."/>
            <person name="Shirley M."/>
            <person name="Wan K.L."/>
            <person name="Berriman M."/>
            <person name="Tomley F."/>
            <person name="Pain A."/>
        </authorList>
    </citation>
    <scope>NUCLEOTIDE SEQUENCE [LARGE SCALE GENOMIC DNA]</scope>
    <source>
        <strain evidence="2">Houghton</strain>
    </source>
</reference>
<reference evidence="2" key="2">
    <citation type="submission" date="2013-10" db="EMBL/GenBank/DDBJ databases">
        <authorList>
            <person name="Aslett M."/>
        </authorList>
    </citation>
    <scope>NUCLEOTIDE SEQUENCE [LARGE SCALE GENOMIC DNA]</scope>
    <source>
        <strain evidence="2">Houghton</strain>
    </source>
</reference>
<feature type="compositionally biased region" description="Low complexity" evidence="1">
    <location>
        <begin position="179"/>
        <end position="201"/>
    </location>
</feature>
<dbReference type="Proteomes" id="UP000030754">
    <property type="component" value="Unassembled WGS sequence"/>
</dbReference>
<name>U6N283_9EIME</name>
<protein>
    <submittedName>
        <fullName evidence="2">Chromosome III, complete sequence, related</fullName>
    </submittedName>
</protein>
<feature type="compositionally biased region" description="Low complexity" evidence="1">
    <location>
        <begin position="598"/>
        <end position="609"/>
    </location>
</feature>
<feature type="compositionally biased region" description="Low complexity" evidence="1">
    <location>
        <begin position="121"/>
        <end position="136"/>
    </location>
</feature>
<organism evidence="2 3">
    <name type="scientific">Eimeria necatrix</name>
    <dbReference type="NCBI Taxonomy" id="51315"/>
    <lineage>
        <taxon>Eukaryota</taxon>
        <taxon>Sar</taxon>
        <taxon>Alveolata</taxon>
        <taxon>Apicomplexa</taxon>
        <taxon>Conoidasida</taxon>
        <taxon>Coccidia</taxon>
        <taxon>Eucoccidiorida</taxon>
        <taxon>Eimeriorina</taxon>
        <taxon>Eimeriidae</taxon>
        <taxon>Eimeria</taxon>
    </lineage>
</organism>
<proteinExistence type="predicted"/>
<evidence type="ECO:0000313" key="3">
    <source>
        <dbReference type="Proteomes" id="UP000030754"/>
    </source>
</evidence>
<dbReference type="OrthoDB" id="21330at2759"/>
<dbReference type="Pfam" id="PF02410">
    <property type="entry name" value="RsfS"/>
    <property type="match status" value="1"/>
</dbReference>
<feature type="compositionally biased region" description="Basic residues" evidence="1">
    <location>
        <begin position="146"/>
        <end position="156"/>
    </location>
</feature>
<dbReference type="GO" id="GO:0009507">
    <property type="term" value="C:chloroplast"/>
    <property type="evidence" value="ECO:0007669"/>
    <property type="project" value="TreeGrafter"/>
</dbReference>
<sequence>MQCSASKATVAAAAAAAAAAARGVSHASIKGQLALAQRHGQHSIAAAAAGLISRNIGSSIAAVRVRCCCCCCCCCCCSTRSRAGTWRWYSVLRDGDRMKRVFEEVAAAEEAAEKSPSIIYSSSSSSSSSSSGGSSSKTNNSGIRYGRFRGSGRKLGARSSRDSLGSDDILDLDLEESSHSSSSSSSSHSSSSSSSSSSNNSGMESEGDTPYGGDATGDSPLHVHAEIVLSKEQQEMFAAAEADAEAAAAAAAAERQKSFLNCVSAAESAEGGLRGMLQQSFEQLLPPHIAAAAGPPAAAATSAAAATAAATTAAAGDGTPEFIWDGDDDATLTPAQRFYRDNRDLLLQRAEQYLRGKHAAAAAAASAAAAPGAAASAADEDEEWDDAAQTLEEDWKAFFNPVHKPPKGFRWPVHPAAGSAAAGSAAAAAAAAAAVPPVDLEFRTGQYPSLDEFKSLLAQEGVTDVVCLNLEALQRRDLGLVAFIGTCGTAAHCRRVSRLLRSLISSLEIPEVSDSCSCSSGSTRRNRSRTSSSSSEWFVACLGPVSVHLMTAAAREFYDVERLWSSNSSTEQQQYESQEEFDEDLLHFPNLKREGDALQQQQQLMLQPLQEKHESQCE</sequence>
<dbReference type="VEuPathDB" id="ToxoDB:ENH_00046580"/>
<keyword evidence="3" id="KW-1185">Reference proteome</keyword>
<dbReference type="SUPFAM" id="SSF81301">
    <property type="entry name" value="Nucleotidyltransferase"/>
    <property type="match status" value="1"/>
</dbReference>
<dbReference type="InterPro" id="IPR053023">
    <property type="entry name" value="FLAP_modulator"/>
</dbReference>
<feature type="region of interest" description="Disordered" evidence="1">
    <location>
        <begin position="118"/>
        <end position="219"/>
    </location>
</feature>
<feature type="region of interest" description="Disordered" evidence="1">
    <location>
        <begin position="597"/>
        <end position="618"/>
    </location>
</feature>
<accession>U6N283</accession>
<dbReference type="PANTHER" id="PTHR33975:SF7">
    <property type="entry name" value="OS08G0119100 PROTEIN"/>
    <property type="match status" value="1"/>
</dbReference>
<evidence type="ECO:0000313" key="2">
    <source>
        <dbReference type="EMBL" id="CDJ68020.1"/>
    </source>
</evidence>
<dbReference type="RefSeq" id="XP_013436487.1">
    <property type="nucleotide sequence ID" value="XM_013581033.1"/>
</dbReference>